<reference evidence="2" key="1">
    <citation type="journal article" date="2022" name="Mol. Ecol. Resour.">
        <title>The genomes of chicory, endive, great burdock and yacon provide insights into Asteraceae palaeo-polyploidization history and plant inulin production.</title>
        <authorList>
            <person name="Fan W."/>
            <person name="Wang S."/>
            <person name="Wang H."/>
            <person name="Wang A."/>
            <person name="Jiang F."/>
            <person name="Liu H."/>
            <person name="Zhao H."/>
            <person name="Xu D."/>
            <person name="Zhang Y."/>
        </authorList>
    </citation>
    <scope>NUCLEOTIDE SEQUENCE [LARGE SCALE GENOMIC DNA]</scope>
    <source>
        <strain evidence="2">cv. Yunnan</strain>
    </source>
</reference>
<dbReference type="Proteomes" id="UP001056120">
    <property type="component" value="Linkage Group LG06"/>
</dbReference>
<protein>
    <submittedName>
        <fullName evidence="1">Uncharacterized protein</fullName>
    </submittedName>
</protein>
<accession>A0ACB9IXA6</accession>
<gene>
    <name evidence="1" type="ORF">L1987_17030</name>
</gene>
<keyword evidence="2" id="KW-1185">Reference proteome</keyword>
<proteinExistence type="predicted"/>
<comment type="caution">
    <text evidence="1">The sequence shown here is derived from an EMBL/GenBank/DDBJ whole genome shotgun (WGS) entry which is preliminary data.</text>
</comment>
<reference evidence="1 2" key="2">
    <citation type="journal article" date="2022" name="Mol. Ecol. Resour.">
        <title>The genomes of chicory, endive, great burdock and yacon provide insights into Asteraceae paleo-polyploidization history and plant inulin production.</title>
        <authorList>
            <person name="Fan W."/>
            <person name="Wang S."/>
            <person name="Wang H."/>
            <person name="Wang A."/>
            <person name="Jiang F."/>
            <person name="Liu H."/>
            <person name="Zhao H."/>
            <person name="Xu D."/>
            <person name="Zhang Y."/>
        </authorList>
    </citation>
    <scope>NUCLEOTIDE SEQUENCE [LARGE SCALE GENOMIC DNA]</scope>
    <source>
        <strain evidence="2">cv. Yunnan</strain>
        <tissue evidence="1">Leaves</tissue>
    </source>
</reference>
<evidence type="ECO:0000313" key="1">
    <source>
        <dbReference type="EMBL" id="KAI3812323.1"/>
    </source>
</evidence>
<name>A0ACB9IXA6_9ASTR</name>
<dbReference type="EMBL" id="CM042023">
    <property type="protein sequence ID" value="KAI3812323.1"/>
    <property type="molecule type" value="Genomic_DNA"/>
</dbReference>
<organism evidence="1 2">
    <name type="scientific">Smallanthus sonchifolius</name>
    <dbReference type="NCBI Taxonomy" id="185202"/>
    <lineage>
        <taxon>Eukaryota</taxon>
        <taxon>Viridiplantae</taxon>
        <taxon>Streptophyta</taxon>
        <taxon>Embryophyta</taxon>
        <taxon>Tracheophyta</taxon>
        <taxon>Spermatophyta</taxon>
        <taxon>Magnoliopsida</taxon>
        <taxon>eudicotyledons</taxon>
        <taxon>Gunneridae</taxon>
        <taxon>Pentapetalae</taxon>
        <taxon>asterids</taxon>
        <taxon>campanulids</taxon>
        <taxon>Asterales</taxon>
        <taxon>Asteraceae</taxon>
        <taxon>Asteroideae</taxon>
        <taxon>Heliantheae alliance</taxon>
        <taxon>Millerieae</taxon>
        <taxon>Smallanthus</taxon>
    </lineage>
</organism>
<evidence type="ECO:0000313" key="2">
    <source>
        <dbReference type="Proteomes" id="UP001056120"/>
    </source>
</evidence>
<sequence length="307" mass="34385">MDSGHSFGLCWNLICFYVFKTIRKLTSPKQARRRLVGKNAELCRSIDELVEKEGNGIQQEALKELTQKTGFSTGDILRKYIRYSLNEKPFNPKLVAALIQLRKATMLDDAQVAEILNEISRRIVKDYGPVVMDTSGYSEKGLRRKLAVQALFGKIFYLSELPEFCSRDSSLIVREIFGAADEDAERLRLHTGAEAGDMDSLEKMVDGSDSEDLGDVDLDRVPSCSVQPGCVLGYSELFNWFRSKEMNRGCLCTTDYLRDIPAATAEVVDVAIEARKALKHNGGNDCYSVCSSWVLLYVISVYGKKCV</sequence>